<reference evidence="1 2" key="1">
    <citation type="journal article" date="2011" name="Stand. Genomic Sci.">
        <title>Complete genome sequence of the hyperthermophilic chemolithoautotroph Pyrolobus fumarii type strain (1A).</title>
        <authorList>
            <person name="Anderson I."/>
            <person name="Goker M."/>
            <person name="Nolan M."/>
            <person name="Lucas S."/>
            <person name="Hammon N."/>
            <person name="Deshpande S."/>
            <person name="Cheng J.F."/>
            <person name="Tapia R."/>
            <person name="Han C."/>
            <person name="Goodwin L."/>
            <person name="Pitluck S."/>
            <person name="Huntemann M."/>
            <person name="Liolios K."/>
            <person name="Ivanova N."/>
            <person name="Pagani I."/>
            <person name="Mavromatis K."/>
            <person name="Ovchinikova G."/>
            <person name="Pati A."/>
            <person name="Chen A."/>
            <person name="Palaniappan K."/>
            <person name="Land M."/>
            <person name="Hauser L."/>
            <person name="Brambilla E.M."/>
            <person name="Huber H."/>
            <person name="Yasawong M."/>
            <person name="Rohde M."/>
            <person name="Spring S."/>
            <person name="Abt B."/>
            <person name="Sikorski J."/>
            <person name="Wirth R."/>
            <person name="Detter J.C."/>
            <person name="Woyke T."/>
            <person name="Bristow J."/>
            <person name="Eisen J.A."/>
            <person name="Markowitz V."/>
            <person name="Hugenholtz P."/>
            <person name="Kyrpides N.C."/>
            <person name="Klenk H.P."/>
            <person name="Lapidus A."/>
        </authorList>
    </citation>
    <scope>NUCLEOTIDE SEQUENCE [LARGE SCALE GENOMIC DNA]</scope>
    <source>
        <strain evidence="2">DSM 11204 / 1A</strain>
    </source>
</reference>
<dbReference type="Proteomes" id="UP000001037">
    <property type="component" value="Chromosome"/>
</dbReference>
<dbReference type="InParanoid" id="G0ECJ2"/>
<evidence type="ECO:0000313" key="2">
    <source>
        <dbReference type="Proteomes" id="UP000001037"/>
    </source>
</evidence>
<dbReference type="HOGENOM" id="CLU_157709_0_0_2"/>
<protein>
    <recommendedName>
        <fullName evidence="3">CDC48 N-terminal subdomain domain-containing protein</fullName>
    </recommendedName>
</protein>
<dbReference type="KEGG" id="pfm:Pyrfu_1706"/>
<accession>G0ECJ2</accession>
<name>G0ECJ2_PYRF1</name>
<evidence type="ECO:0000313" key="1">
    <source>
        <dbReference type="EMBL" id="AEM39562.1"/>
    </source>
</evidence>
<dbReference type="eggNOG" id="arCOG04224">
    <property type="taxonomic scope" value="Archaea"/>
</dbReference>
<dbReference type="EMBL" id="CP002838">
    <property type="protein sequence ID" value="AEM39562.1"/>
    <property type="molecule type" value="Genomic_DNA"/>
</dbReference>
<gene>
    <name evidence="1" type="ordered locus">Pyrfu_1706</name>
</gene>
<dbReference type="RefSeq" id="WP_014027239.1">
    <property type="nucleotide sequence ID" value="NC_015931.1"/>
</dbReference>
<proteinExistence type="predicted"/>
<sequence length="135" mass="15169">MVAEQAQPGTGEEKPKKKRDIRTLLQMIPPASQLFGEQKRVSERRIRMKFHDELKEGIAKINPQLARELGIKDKVEVVVAHRHRFVFNAVLDDEVPVNEIWVNGEKLREEGVADNSIVTVRAYRGETLGGAATSG</sequence>
<keyword evidence="2" id="KW-1185">Reference proteome</keyword>
<dbReference type="STRING" id="694429.Pyrfu_1706"/>
<dbReference type="AlphaFoldDB" id="G0ECJ2"/>
<organism evidence="1 2">
    <name type="scientific">Pyrolobus fumarii (strain DSM 11204 / 1A)</name>
    <dbReference type="NCBI Taxonomy" id="694429"/>
    <lineage>
        <taxon>Archaea</taxon>
        <taxon>Thermoproteota</taxon>
        <taxon>Thermoprotei</taxon>
        <taxon>Desulfurococcales</taxon>
        <taxon>Pyrodictiaceae</taxon>
        <taxon>Pyrolobus</taxon>
    </lineage>
</organism>
<dbReference type="OrthoDB" id="30985at2157"/>
<dbReference type="GeneID" id="11138895"/>
<evidence type="ECO:0008006" key="3">
    <source>
        <dbReference type="Google" id="ProtNLM"/>
    </source>
</evidence>